<dbReference type="Proteomes" id="UP001429354">
    <property type="component" value="Unassembled WGS sequence"/>
</dbReference>
<dbReference type="InterPro" id="IPR012338">
    <property type="entry name" value="Beta-lactam/transpept-like"/>
</dbReference>
<feature type="chain" id="PRO_5045421192" evidence="1">
    <location>
        <begin position="26"/>
        <end position="663"/>
    </location>
</feature>
<evidence type="ECO:0000313" key="4">
    <source>
        <dbReference type="Proteomes" id="UP001429354"/>
    </source>
</evidence>
<dbReference type="PANTHER" id="PTHR46825">
    <property type="entry name" value="D-ALANYL-D-ALANINE-CARBOXYPEPTIDASE/ENDOPEPTIDASE AMPH"/>
    <property type="match status" value="1"/>
</dbReference>
<keyword evidence="3" id="KW-0378">Hydrolase</keyword>
<sequence>MRPSVHPLVLALLLASPFAVLPAHAAGEAAAAPADAAADTPSKTPRGTTFILPGGWTQRVQGNAVLVMPPEADGSRVAIVDAKAATADAAVAEAWTVLGMTPKFLVASDAAPKDGWDARRFYDYDVAANDKRAVGARALRKGKEWTAMVIDVDQAIAEKRGSQFGKLSQRLQPGGYTRESFAGRTAHKLDQARLQQVAAFVEEMREEFEVPGVAIGIVQDGKVVMSQGFGVRELGKPDKVEGDTRFMIASNTKALTTLMLAKLVDAGKLDWSAPAASVYPAFKLGDAATTGKVLVKHLVCACTGVPRQDFEWLFEGEKQTPATVMATLGTMQPTSGFGELFQYSNPMAAAAGFIGGQVAYPGTELGAGYDRAMQALVFDPLGMRNTTFDYAKAQTGDYAAPHGYDIDHKVEVMGMGLNDTIVSSRPAGAAWSSVNDLLKYVQMEIDHGLLPDGSRYIGEAALLQRREPQIATGVDRQYAMALAVDKSDGVTVVDHGGDMGGFHSNMMWWPEQKVGAVILTNADEGVNLRGPLKRRLMELMFDGEAQAEATAKAASKANREGFDAFRKLLQVPGDKQALAGLASRYHNDALGELLVTRKDDKVSFDVGAFSSEVATMPQPDGSLGFVTIDPVALGFLFVRADKDGTRKLVVRDGQHEYLFDEVK</sequence>
<feature type="signal peptide" evidence="1">
    <location>
        <begin position="1"/>
        <end position="25"/>
    </location>
</feature>
<proteinExistence type="predicted"/>
<feature type="domain" description="Beta-lactamase-related" evidence="2">
    <location>
        <begin position="198"/>
        <end position="526"/>
    </location>
</feature>
<evidence type="ECO:0000256" key="1">
    <source>
        <dbReference type="SAM" id="SignalP"/>
    </source>
</evidence>
<dbReference type="RefSeq" id="WP_162348095.1">
    <property type="nucleotide sequence ID" value="NZ_QOVG01000001.1"/>
</dbReference>
<dbReference type="SUPFAM" id="SSF56601">
    <property type="entry name" value="beta-lactamase/transpeptidase-like"/>
    <property type="match status" value="1"/>
</dbReference>
<dbReference type="EMBL" id="QOVG01000001">
    <property type="protein sequence ID" value="NDK37544.1"/>
    <property type="molecule type" value="Genomic_DNA"/>
</dbReference>
<organism evidence="3 4">
    <name type="scientific">Pseudoxanthomonas gei</name>
    <dbReference type="NCBI Taxonomy" id="1383030"/>
    <lineage>
        <taxon>Bacteria</taxon>
        <taxon>Pseudomonadati</taxon>
        <taxon>Pseudomonadota</taxon>
        <taxon>Gammaproteobacteria</taxon>
        <taxon>Lysobacterales</taxon>
        <taxon>Lysobacteraceae</taxon>
        <taxon>Pseudoxanthomonas</taxon>
    </lineage>
</organism>
<protein>
    <submittedName>
        <fullName evidence="3">Class A beta-lactamase-related serine hydrolase</fullName>
    </submittedName>
</protein>
<name>A0ABX0A7N0_9GAMM</name>
<dbReference type="Pfam" id="PF00144">
    <property type="entry name" value="Beta-lactamase"/>
    <property type="match status" value="1"/>
</dbReference>
<comment type="caution">
    <text evidence="3">The sequence shown here is derived from an EMBL/GenBank/DDBJ whole genome shotgun (WGS) entry which is preliminary data.</text>
</comment>
<gene>
    <name evidence="3" type="ORF">DT603_01615</name>
</gene>
<evidence type="ECO:0000313" key="3">
    <source>
        <dbReference type="EMBL" id="NDK37544.1"/>
    </source>
</evidence>
<dbReference type="GO" id="GO:0016787">
    <property type="term" value="F:hydrolase activity"/>
    <property type="evidence" value="ECO:0007669"/>
    <property type="project" value="UniProtKB-KW"/>
</dbReference>
<accession>A0ABX0A7N0</accession>
<dbReference type="Gene3D" id="3.40.710.10">
    <property type="entry name" value="DD-peptidase/beta-lactamase superfamily"/>
    <property type="match status" value="1"/>
</dbReference>
<dbReference type="InterPro" id="IPR050491">
    <property type="entry name" value="AmpC-like"/>
</dbReference>
<dbReference type="PANTHER" id="PTHR46825:SF15">
    <property type="entry name" value="BETA-LACTAMASE-RELATED DOMAIN-CONTAINING PROTEIN"/>
    <property type="match status" value="1"/>
</dbReference>
<keyword evidence="4" id="KW-1185">Reference proteome</keyword>
<reference evidence="3 4" key="1">
    <citation type="submission" date="2018-07" db="EMBL/GenBank/DDBJ databases">
        <title>Whole genome Sequencing of Pseudoxanthomonas gei KCTC 32298 (T).</title>
        <authorList>
            <person name="Kumar S."/>
            <person name="Bansal K."/>
            <person name="Kaur A."/>
            <person name="Patil P."/>
            <person name="Sharma S."/>
            <person name="Patil P.B."/>
        </authorList>
    </citation>
    <scope>NUCLEOTIDE SEQUENCE [LARGE SCALE GENOMIC DNA]</scope>
    <source>
        <strain evidence="3 4">KCTC 32298</strain>
    </source>
</reference>
<dbReference type="InterPro" id="IPR001466">
    <property type="entry name" value="Beta-lactam-related"/>
</dbReference>
<evidence type="ECO:0000259" key="2">
    <source>
        <dbReference type="Pfam" id="PF00144"/>
    </source>
</evidence>
<keyword evidence="1" id="KW-0732">Signal</keyword>